<protein>
    <submittedName>
        <fullName evidence="2">Uncharacterized protein</fullName>
    </submittedName>
</protein>
<feature type="compositionally biased region" description="Basic residues" evidence="1">
    <location>
        <begin position="25"/>
        <end position="50"/>
    </location>
</feature>
<dbReference type="EMBL" id="CADCTF010000127">
    <property type="protein sequence ID" value="CAA9260644.1"/>
    <property type="molecule type" value="Genomic_DNA"/>
</dbReference>
<sequence>AGERGRRSDGAAPVRGALRPGAAGVRHRPHAGPRVRLRPGRRRRPLHRGRPGCGSAGERGGDQWRRAPAGAVGPPRSGARAGHAQRPVRARRPQPLDSVRRCGAGHARAARGDGGRRDGDHRCRPPRRAPAGRDARLLRVPAPGAGRRGQPVAGRTRPAGRSPLVVHKGTAGRPVGL</sequence>
<evidence type="ECO:0000256" key="1">
    <source>
        <dbReference type="SAM" id="MobiDB-lite"/>
    </source>
</evidence>
<feature type="non-terminal residue" evidence="2">
    <location>
        <position position="177"/>
    </location>
</feature>
<organism evidence="2">
    <name type="scientific">uncultured Acidimicrobiales bacterium</name>
    <dbReference type="NCBI Taxonomy" id="310071"/>
    <lineage>
        <taxon>Bacteria</taxon>
        <taxon>Bacillati</taxon>
        <taxon>Actinomycetota</taxon>
        <taxon>Acidimicrobiia</taxon>
        <taxon>Acidimicrobiales</taxon>
        <taxon>environmental samples</taxon>
    </lineage>
</organism>
<gene>
    <name evidence="2" type="ORF">AVDCRST_MAG50-2982</name>
</gene>
<accession>A0A6J4ISB8</accession>
<feature type="compositionally biased region" description="Basic and acidic residues" evidence="1">
    <location>
        <begin position="110"/>
        <end position="123"/>
    </location>
</feature>
<feature type="region of interest" description="Disordered" evidence="1">
    <location>
        <begin position="1"/>
        <end position="177"/>
    </location>
</feature>
<name>A0A6J4ISB8_9ACTN</name>
<feature type="non-terminal residue" evidence="2">
    <location>
        <position position="1"/>
    </location>
</feature>
<dbReference type="AlphaFoldDB" id="A0A6J4ISB8"/>
<reference evidence="2" key="1">
    <citation type="submission" date="2020-02" db="EMBL/GenBank/DDBJ databases">
        <authorList>
            <person name="Meier V. D."/>
        </authorList>
    </citation>
    <scope>NUCLEOTIDE SEQUENCE</scope>
    <source>
        <strain evidence="2">AVDCRST_MAG50</strain>
    </source>
</reference>
<evidence type="ECO:0000313" key="2">
    <source>
        <dbReference type="EMBL" id="CAA9260644.1"/>
    </source>
</evidence>
<proteinExistence type="predicted"/>